<dbReference type="GeneID" id="78464570"/>
<dbReference type="PANTHER" id="PTHR30273:SF2">
    <property type="entry name" value="PROTEIN FECR"/>
    <property type="match status" value="1"/>
</dbReference>
<protein>
    <submittedName>
        <fullName evidence="4">Fec operon regulator FecR</fullName>
    </submittedName>
</protein>
<sequence length="352" mass="40289">MKQDKQQQIRKKIWKMPFLVDELFKDDDWSLFDGTTAQHKVPTGEMKKRIQTAIQAAEQRLEKKAVRKYRLMRLLRYSAAAAILVFFSFHFITWWIKDEEHATKDRAVALSQAVMSDTSWTFIENRASAPIRIKLADGSHVKLFAKSCIRYRKVFTPQARDIELIGKAYFDVASDAERPFSVYAGGTKTTALGTSFTIQTGRKKRAVTVALHTGKVLVASVDHKFKAVFLKSPGQRLSVDNFGLTREHIPVKKRIEQKELHADSPVDLLDLKNTPMPLVLQALERTFKLKLHIGDRDIADIHYTGQIDVHKDQVKDILTTICLINELRYVSNADGSYTLYKQDSKTNEHLNN</sequence>
<evidence type="ECO:0000259" key="3">
    <source>
        <dbReference type="Pfam" id="PF16344"/>
    </source>
</evidence>
<dbReference type="Proteomes" id="UP000308196">
    <property type="component" value="Chromosome"/>
</dbReference>
<proteinExistence type="predicted"/>
<dbReference type="AlphaFoldDB" id="A0A4U9VQW2"/>
<gene>
    <name evidence="4" type="ORF">NCTC11429_03944</name>
</gene>
<feature type="domain" description="Protein FecR C-terminal" evidence="3">
    <location>
        <begin position="271"/>
        <end position="330"/>
    </location>
</feature>
<dbReference type="RefSeq" id="WP_028070857.1">
    <property type="nucleotide sequence ID" value="NZ_CP141191.1"/>
</dbReference>
<evidence type="ECO:0000313" key="4">
    <source>
        <dbReference type="EMBL" id="VTR49730.1"/>
    </source>
</evidence>
<feature type="transmembrane region" description="Helical" evidence="1">
    <location>
        <begin position="74"/>
        <end position="96"/>
    </location>
</feature>
<keyword evidence="1" id="KW-0812">Transmembrane</keyword>
<dbReference type="GO" id="GO:0016989">
    <property type="term" value="F:sigma factor antagonist activity"/>
    <property type="evidence" value="ECO:0007669"/>
    <property type="project" value="TreeGrafter"/>
</dbReference>
<dbReference type="EMBL" id="LR590484">
    <property type="protein sequence ID" value="VTR49730.1"/>
    <property type="molecule type" value="Genomic_DNA"/>
</dbReference>
<keyword evidence="1" id="KW-0472">Membrane</keyword>
<dbReference type="Pfam" id="PF16344">
    <property type="entry name" value="FecR_C"/>
    <property type="match status" value="1"/>
</dbReference>
<dbReference type="Gene3D" id="3.55.50.30">
    <property type="match status" value="1"/>
</dbReference>
<dbReference type="InterPro" id="IPR012373">
    <property type="entry name" value="Ferrdict_sens_TM"/>
</dbReference>
<keyword evidence="1" id="KW-1133">Transmembrane helix</keyword>
<name>A0A4U9VQW2_9SPHI</name>
<evidence type="ECO:0000256" key="1">
    <source>
        <dbReference type="SAM" id="Phobius"/>
    </source>
</evidence>
<dbReference type="InterPro" id="IPR006860">
    <property type="entry name" value="FecR"/>
</dbReference>
<dbReference type="Gene3D" id="2.60.120.1440">
    <property type="match status" value="1"/>
</dbReference>
<dbReference type="Pfam" id="PF04773">
    <property type="entry name" value="FecR"/>
    <property type="match status" value="1"/>
</dbReference>
<dbReference type="PANTHER" id="PTHR30273">
    <property type="entry name" value="PERIPLASMIC SIGNAL SENSOR AND SIGMA FACTOR ACTIVATOR FECR-RELATED"/>
    <property type="match status" value="1"/>
</dbReference>
<dbReference type="PIRSF" id="PIRSF018266">
    <property type="entry name" value="FecR"/>
    <property type="match status" value="1"/>
</dbReference>
<evidence type="ECO:0000259" key="2">
    <source>
        <dbReference type="Pfam" id="PF04773"/>
    </source>
</evidence>
<evidence type="ECO:0000313" key="5">
    <source>
        <dbReference type="Proteomes" id="UP000308196"/>
    </source>
</evidence>
<reference evidence="4 5" key="1">
    <citation type="submission" date="2019-05" db="EMBL/GenBank/DDBJ databases">
        <authorList>
            <consortium name="Pathogen Informatics"/>
        </authorList>
    </citation>
    <scope>NUCLEOTIDE SEQUENCE [LARGE SCALE GENOMIC DNA]</scope>
    <source>
        <strain evidence="4 5">NCTC11429</strain>
    </source>
</reference>
<dbReference type="STRING" id="1123265.GCA_000686625_04207"/>
<accession>A0A4U9VQW2</accession>
<feature type="domain" description="FecR protein" evidence="2">
    <location>
        <begin position="130"/>
        <end position="216"/>
    </location>
</feature>
<organism evidence="4 5">
    <name type="scientific">Sphingobacterium thalpophilum</name>
    <dbReference type="NCBI Taxonomy" id="259"/>
    <lineage>
        <taxon>Bacteria</taxon>
        <taxon>Pseudomonadati</taxon>
        <taxon>Bacteroidota</taxon>
        <taxon>Sphingobacteriia</taxon>
        <taxon>Sphingobacteriales</taxon>
        <taxon>Sphingobacteriaceae</taxon>
        <taxon>Sphingobacterium</taxon>
    </lineage>
</organism>
<dbReference type="InterPro" id="IPR032508">
    <property type="entry name" value="FecR_C"/>
</dbReference>
<dbReference type="KEGG" id="stha:NCTC11429_03944"/>